<comment type="caution">
    <text evidence="2">The sequence shown here is derived from an EMBL/GenBank/DDBJ whole genome shotgun (WGS) entry which is preliminary data.</text>
</comment>
<dbReference type="Proteomes" id="UP000799777">
    <property type="component" value="Unassembled WGS sequence"/>
</dbReference>
<reference evidence="2" key="1">
    <citation type="journal article" date="2020" name="Stud. Mycol.">
        <title>101 Dothideomycetes genomes: a test case for predicting lifestyles and emergence of pathogens.</title>
        <authorList>
            <person name="Haridas S."/>
            <person name="Albert R."/>
            <person name="Binder M."/>
            <person name="Bloem J."/>
            <person name="Labutti K."/>
            <person name="Salamov A."/>
            <person name="Andreopoulos B."/>
            <person name="Baker S."/>
            <person name="Barry K."/>
            <person name="Bills G."/>
            <person name="Bluhm B."/>
            <person name="Cannon C."/>
            <person name="Castanera R."/>
            <person name="Culley D."/>
            <person name="Daum C."/>
            <person name="Ezra D."/>
            <person name="Gonzalez J."/>
            <person name="Henrissat B."/>
            <person name="Kuo A."/>
            <person name="Liang C."/>
            <person name="Lipzen A."/>
            <person name="Lutzoni F."/>
            <person name="Magnuson J."/>
            <person name="Mondo S."/>
            <person name="Nolan M."/>
            <person name="Ohm R."/>
            <person name="Pangilinan J."/>
            <person name="Park H.-J."/>
            <person name="Ramirez L."/>
            <person name="Alfaro M."/>
            <person name="Sun H."/>
            <person name="Tritt A."/>
            <person name="Yoshinaga Y."/>
            <person name="Zwiers L.-H."/>
            <person name="Turgeon B."/>
            <person name="Goodwin S."/>
            <person name="Spatafora J."/>
            <person name="Crous P."/>
            <person name="Grigoriev I."/>
        </authorList>
    </citation>
    <scope>NUCLEOTIDE SEQUENCE</scope>
    <source>
        <strain evidence="2">CBS 110217</strain>
    </source>
</reference>
<sequence>MPATTSRDGGETMFTMTTKAPKSPPDQSPAGCIDAQRGRSSCRAQWKHRDEARGQQEISKLEQASAVGSMFRLVLPRTSARTGMAPAFFSSVIGPVLHKRLFPTARGLSIPKFWRCCGKSVGIVRTTVGRRRTPCVCGWLTEGACPQPRSATQLAHSRVH</sequence>
<evidence type="ECO:0000256" key="1">
    <source>
        <dbReference type="SAM" id="MobiDB-lite"/>
    </source>
</evidence>
<accession>A0A9P4HK94</accession>
<organism evidence="2 3">
    <name type="scientific">Setomelanomma holmii</name>
    <dbReference type="NCBI Taxonomy" id="210430"/>
    <lineage>
        <taxon>Eukaryota</taxon>
        <taxon>Fungi</taxon>
        <taxon>Dikarya</taxon>
        <taxon>Ascomycota</taxon>
        <taxon>Pezizomycotina</taxon>
        <taxon>Dothideomycetes</taxon>
        <taxon>Pleosporomycetidae</taxon>
        <taxon>Pleosporales</taxon>
        <taxon>Pleosporineae</taxon>
        <taxon>Phaeosphaeriaceae</taxon>
        <taxon>Setomelanomma</taxon>
    </lineage>
</organism>
<evidence type="ECO:0000313" key="3">
    <source>
        <dbReference type="Proteomes" id="UP000799777"/>
    </source>
</evidence>
<keyword evidence="3" id="KW-1185">Reference proteome</keyword>
<evidence type="ECO:0000313" key="2">
    <source>
        <dbReference type="EMBL" id="KAF2035079.1"/>
    </source>
</evidence>
<feature type="region of interest" description="Disordered" evidence="1">
    <location>
        <begin position="1"/>
        <end position="35"/>
    </location>
</feature>
<gene>
    <name evidence="2" type="ORF">EK21DRAFT_84715</name>
</gene>
<protein>
    <submittedName>
        <fullName evidence="2">Uncharacterized protein</fullName>
    </submittedName>
</protein>
<dbReference type="AlphaFoldDB" id="A0A9P4HK94"/>
<name>A0A9P4HK94_9PLEO</name>
<proteinExistence type="predicted"/>
<dbReference type="EMBL" id="ML978158">
    <property type="protein sequence ID" value="KAF2035079.1"/>
    <property type="molecule type" value="Genomic_DNA"/>
</dbReference>